<protein>
    <recommendedName>
        <fullName evidence="4">SPOR domain-containing protein</fullName>
    </recommendedName>
</protein>
<dbReference type="InterPro" id="IPR036680">
    <property type="entry name" value="SPOR-like_sf"/>
</dbReference>
<feature type="signal peptide" evidence="1">
    <location>
        <begin position="1"/>
        <end position="23"/>
    </location>
</feature>
<feature type="chain" id="PRO_5001946583" description="SPOR domain-containing protein" evidence="1">
    <location>
        <begin position="24"/>
        <end position="388"/>
    </location>
</feature>
<name>A0A098R4M5_9SPIO</name>
<reference evidence="2 3" key="1">
    <citation type="submission" date="2014-05" db="EMBL/GenBank/DDBJ databases">
        <title>De novo Genome Sequence of Spirocheata sp.</title>
        <authorList>
            <person name="Shivani Y."/>
            <person name="Subhash Y."/>
            <person name="Tushar L."/>
            <person name="Sasikala C."/>
            <person name="Ramana C.V."/>
        </authorList>
    </citation>
    <scope>NUCLEOTIDE SEQUENCE [LARGE SCALE GENOMIC DNA]</scope>
    <source>
        <strain evidence="2 3">JC230</strain>
    </source>
</reference>
<dbReference type="OrthoDB" id="359451at2"/>
<dbReference type="EMBL" id="JNUP01000003">
    <property type="protein sequence ID" value="KGE73707.1"/>
    <property type="molecule type" value="Genomic_DNA"/>
</dbReference>
<keyword evidence="1" id="KW-0732">Signal</keyword>
<keyword evidence="3" id="KW-1185">Reference proteome</keyword>
<dbReference type="SUPFAM" id="SSF110997">
    <property type="entry name" value="Sporulation related repeat"/>
    <property type="match status" value="1"/>
</dbReference>
<dbReference type="GO" id="GO:0042834">
    <property type="term" value="F:peptidoglycan binding"/>
    <property type="evidence" value="ECO:0007669"/>
    <property type="project" value="InterPro"/>
</dbReference>
<evidence type="ECO:0008006" key="4">
    <source>
        <dbReference type="Google" id="ProtNLM"/>
    </source>
</evidence>
<evidence type="ECO:0000256" key="1">
    <source>
        <dbReference type="SAM" id="SignalP"/>
    </source>
</evidence>
<comment type="caution">
    <text evidence="2">The sequence shown here is derived from an EMBL/GenBank/DDBJ whole genome shotgun (WGS) entry which is preliminary data.</text>
</comment>
<proteinExistence type="predicted"/>
<dbReference type="RefSeq" id="WP_156104523.1">
    <property type="nucleotide sequence ID" value="NZ_JNUP01000003.1"/>
</dbReference>
<organism evidence="2 3">
    <name type="scientific">Spirochaeta lutea</name>
    <dbReference type="NCBI Taxonomy" id="1480694"/>
    <lineage>
        <taxon>Bacteria</taxon>
        <taxon>Pseudomonadati</taxon>
        <taxon>Spirochaetota</taxon>
        <taxon>Spirochaetia</taxon>
        <taxon>Spirochaetales</taxon>
        <taxon>Spirochaetaceae</taxon>
        <taxon>Spirochaeta</taxon>
    </lineage>
</organism>
<accession>A0A098R4M5</accession>
<dbReference type="Proteomes" id="UP000029692">
    <property type="component" value="Unassembled WGS sequence"/>
</dbReference>
<evidence type="ECO:0000313" key="2">
    <source>
        <dbReference type="EMBL" id="KGE73707.1"/>
    </source>
</evidence>
<sequence length="388" mass="43079">MKLSLYRVCIISALLFVTSAVWADDEITVHEGADWELRAIEQGLSNPGSAVKTAERILLDLQAVMDQAGTSQEQSEQAYFLISKASSLMALMQRYDLAVLGLEHLFREWDEAAHPSMLQNTAIPRVFGFETIDQLFLLIPEYRIQLGELDQAKQWLSSYLEKPRNTDILYLAAIHLARVFYMEQKDGQAIQILKNRFFPGFEESNPKPYSDRALLLLYTLAKDTEDEELSRQTKRYGQSFFPNSFSRLVQESETSGVYPFPNPGNLVPYLDSSYLALQELQPYPPGSGSVTAMETTDGGEAGGISVEGSNQTEGSTTGKSIIQVGFFQDSNNAERLVQLLATEGFTALVHEGTRGITVYIDPAGNNPQQLVLGLKDAGFEGFITSISE</sequence>
<evidence type="ECO:0000313" key="3">
    <source>
        <dbReference type="Proteomes" id="UP000029692"/>
    </source>
</evidence>
<dbReference type="AlphaFoldDB" id="A0A098R4M5"/>
<gene>
    <name evidence="2" type="ORF">DC28_00270</name>
</gene>